<evidence type="ECO:0000256" key="3">
    <source>
        <dbReference type="ARBA" id="ARBA00023014"/>
    </source>
</evidence>
<dbReference type="GO" id="GO:0046872">
    <property type="term" value="F:metal ion binding"/>
    <property type="evidence" value="ECO:0007669"/>
    <property type="project" value="UniProtKB-KW"/>
</dbReference>
<evidence type="ECO:0000256" key="1">
    <source>
        <dbReference type="ARBA" id="ARBA00022723"/>
    </source>
</evidence>
<accession>A0A9D5JYU3</accession>
<dbReference type="InterPro" id="IPR023210">
    <property type="entry name" value="NADP_OxRdtase_dom"/>
</dbReference>
<dbReference type="PANTHER" id="PTHR43312:SF1">
    <property type="entry name" value="NADP-DEPENDENT OXIDOREDUCTASE DOMAIN-CONTAINING PROTEIN"/>
    <property type="match status" value="1"/>
</dbReference>
<dbReference type="SUPFAM" id="SSF51430">
    <property type="entry name" value="NAD(P)-linked oxidoreductase"/>
    <property type="match status" value="1"/>
</dbReference>
<sequence>MEYRTLGRTGLDVSILGMGGFHLLEVTPSDASRLVHRYLDAGGNYIETAAEYGDGNSEEKIGPVMAARRDDCVLATKCHVREKHEAERYIARSLKNLHTDHVDILFMHHVQTAEELDQILADDGALRAAEDARAKGQTRFIGITNHGHPQILMQALHAYPFDVIMTTFNYFDQCNFPALEEELLPLAQEKDVGIVGMKALADGFLWRSPEVALRYGWSLPIHVMAAGMNTPEMLEKDLALAENFTPLSAAEREQLLIDAPELGTYVCRQCGKCLPCPEGLDMPAMFKIEGWYDRQMWDGVVREPGDYLTRQILRYWFKNEDRARQSYQDLAVKADACTACGECLPRCPYHVPIVEKLQHIQYKFTHEPRILQLV</sequence>
<dbReference type="InterPro" id="IPR053135">
    <property type="entry name" value="AKR2_Oxidoreductase"/>
</dbReference>
<dbReference type="Gene3D" id="3.20.20.100">
    <property type="entry name" value="NADP-dependent oxidoreductase domain"/>
    <property type="match status" value="1"/>
</dbReference>
<gene>
    <name evidence="5" type="ORF">GF339_19000</name>
</gene>
<dbReference type="CDD" id="cd19100">
    <property type="entry name" value="AKR_unchar"/>
    <property type="match status" value="1"/>
</dbReference>
<proteinExistence type="predicted"/>
<organism evidence="5 6">
    <name type="scientific">candidate division KSB3 bacterium</name>
    <dbReference type="NCBI Taxonomy" id="2044937"/>
    <lineage>
        <taxon>Bacteria</taxon>
        <taxon>candidate division KSB3</taxon>
    </lineage>
</organism>
<dbReference type="InterPro" id="IPR036812">
    <property type="entry name" value="NAD(P)_OxRdtase_dom_sf"/>
</dbReference>
<dbReference type="AlphaFoldDB" id="A0A9D5JYU3"/>
<dbReference type="GO" id="GO:0051536">
    <property type="term" value="F:iron-sulfur cluster binding"/>
    <property type="evidence" value="ECO:0007669"/>
    <property type="project" value="UniProtKB-KW"/>
</dbReference>
<name>A0A9D5JYU3_9BACT</name>
<dbReference type="PANTHER" id="PTHR43312">
    <property type="entry name" value="D-THREO-ALDOSE 1-DEHYDROGENASE"/>
    <property type="match status" value="1"/>
</dbReference>
<evidence type="ECO:0000259" key="4">
    <source>
        <dbReference type="PROSITE" id="PS51379"/>
    </source>
</evidence>
<dbReference type="Pfam" id="PF00248">
    <property type="entry name" value="Aldo_ket_red"/>
    <property type="match status" value="1"/>
</dbReference>
<reference evidence="5" key="1">
    <citation type="submission" date="2019-11" db="EMBL/GenBank/DDBJ databases">
        <title>Microbial mats filling the niche in hypersaline microbial mats.</title>
        <authorList>
            <person name="Wong H.L."/>
            <person name="Macleod F.I."/>
            <person name="White R.A. III"/>
            <person name="Burns B.P."/>
        </authorList>
    </citation>
    <scope>NUCLEOTIDE SEQUENCE</scope>
    <source>
        <strain evidence="5">Rbin_158</strain>
    </source>
</reference>
<evidence type="ECO:0000313" key="5">
    <source>
        <dbReference type="EMBL" id="MBD3326680.1"/>
    </source>
</evidence>
<dbReference type="InterPro" id="IPR017900">
    <property type="entry name" value="4Fe4S_Fe_S_CS"/>
</dbReference>
<keyword evidence="2" id="KW-0408">Iron</keyword>
<feature type="domain" description="4Fe-4S ferredoxin-type" evidence="4">
    <location>
        <begin position="328"/>
        <end position="357"/>
    </location>
</feature>
<dbReference type="PROSITE" id="PS51379">
    <property type="entry name" value="4FE4S_FER_2"/>
    <property type="match status" value="1"/>
</dbReference>
<dbReference type="InterPro" id="IPR017896">
    <property type="entry name" value="4Fe4S_Fe-S-bd"/>
</dbReference>
<comment type="caution">
    <text evidence="5">The sequence shown here is derived from an EMBL/GenBank/DDBJ whole genome shotgun (WGS) entry which is preliminary data.</text>
</comment>
<dbReference type="SUPFAM" id="SSF46548">
    <property type="entry name" value="alpha-helical ferredoxin"/>
    <property type="match status" value="1"/>
</dbReference>
<protein>
    <submittedName>
        <fullName evidence="5">Aldo/keto reductase</fullName>
    </submittedName>
</protein>
<keyword evidence="3" id="KW-0411">Iron-sulfur</keyword>
<keyword evidence="1" id="KW-0479">Metal-binding</keyword>
<evidence type="ECO:0000256" key="2">
    <source>
        <dbReference type="ARBA" id="ARBA00023004"/>
    </source>
</evidence>
<evidence type="ECO:0000313" key="6">
    <source>
        <dbReference type="Proteomes" id="UP000649604"/>
    </source>
</evidence>
<dbReference type="EMBL" id="WJJP01000617">
    <property type="protein sequence ID" value="MBD3326680.1"/>
    <property type="molecule type" value="Genomic_DNA"/>
</dbReference>
<dbReference type="PROSITE" id="PS00198">
    <property type="entry name" value="4FE4S_FER_1"/>
    <property type="match status" value="1"/>
</dbReference>
<dbReference type="Proteomes" id="UP000649604">
    <property type="component" value="Unassembled WGS sequence"/>
</dbReference>